<accession>A0A8S3BP05</accession>
<gene>
    <name evidence="1" type="ORF">SMN809_LOCUS49308</name>
</gene>
<name>A0A8S3BP05_9BILA</name>
<proteinExistence type="predicted"/>
<reference evidence="1" key="1">
    <citation type="submission" date="2021-02" db="EMBL/GenBank/DDBJ databases">
        <authorList>
            <person name="Nowell W R."/>
        </authorList>
    </citation>
    <scope>NUCLEOTIDE SEQUENCE</scope>
</reference>
<dbReference type="AlphaFoldDB" id="A0A8S3BP05"/>
<protein>
    <submittedName>
        <fullName evidence="1">Uncharacterized protein</fullName>
    </submittedName>
</protein>
<dbReference type="EMBL" id="CAJOBI010160526">
    <property type="protein sequence ID" value="CAF4849186.1"/>
    <property type="molecule type" value="Genomic_DNA"/>
</dbReference>
<dbReference type="Proteomes" id="UP000676336">
    <property type="component" value="Unassembled WGS sequence"/>
</dbReference>
<evidence type="ECO:0000313" key="1">
    <source>
        <dbReference type="EMBL" id="CAF4849186.1"/>
    </source>
</evidence>
<comment type="caution">
    <text evidence="1">The sequence shown here is derived from an EMBL/GenBank/DDBJ whole genome shotgun (WGS) entry which is preliminary data.</text>
</comment>
<evidence type="ECO:0000313" key="2">
    <source>
        <dbReference type="Proteomes" id="UP000676336"/>
    </source>
</evidence>
<organism evidence="1 2">
    <name type="scientific">Rotaria magnacalcarata</name>
    <dbReference type="NCBI Taxonomy" id="392030"/>
    <lineage>
        <taxon>Eukaryota</taxon>
        <taxon>Metazoa</taxon>
        <taxon>Spiralia</taxon>
        <taxon>Gnathifera</taxon>
        <taxon>Rotifera</taxon>
        <taxon>Eurotatoria</taxon>
        <taxon>Bdelloidea</taxon>
        <taxon>Philodinida</taxon>
        <taxon>Philodinidae</taxon>
        <taxon>Rotaria</taxon>
    </lineage>
</organism>
<sequence length="57" mass="6677">MTLSNRLKHISEYLYEKIGALKMKINSKVSNEILMEEYRKIENYVHTLPCGCGEQKT</sequence>
<feature type="non-terminal residue" evidence="1">
    <location>
        <position position="1"/>
    </location>
</feature>